<proteinExistence type="predicted"/>
<evidence type="ECO:0000313" key="3">
    <source>
        <dbReference type="Proteomes" id="UP001061452"/>
    </source>
</evidence>
<evidence type="ECO:0000256" key="1">
    <source>
        <dbReference type="SAM" id="MobiDB-lite"/>
    </source>
</evidence>
<protein>
    <recommendedName>
        <fullName evidence="4">TIGR02646 family protein</fullName>
    </recommendedName>
</protein>
<reference evidence="2" key="1">
    <citation type="submission" date="2013-04" db="EMBL/GenBank/DDBJ databases">
        <title>The genome sequencing project of 58 acetic acid bacteria.</title>
        <authorList>
            <person name="Okamoto-Kainuma A."/>
            <person name="Ishikawa M."/>
            <person name="Umino S."/>
            <person name="Koizumi Y."/>
            <person name="Shiwa Y."/>
            <person name="Yoshikawa H."/>
            <person name="Matsutani M."/>
            <person name="Matsushita K."/>
        </authorList>
    </citation>
    <scope>NUCLEOTIDE SEQUENCE</scope>
    <source>
        <strain evidence="2">NRIC 0521</strain>
    </source>
</reference>
<dbReference type="EMBL" id="BAQJ01000037">
    <property type="protein sequence ID" value="GBQ68622.1"/>
    <property type="molecule type" value="Genomic_DNA"/>
</dbReference>
<sequence>MKHSSPLPAAPHLFAEYLANAAPATWKGFRAEARDAYDELCEALSARQRGLCVFCEIDLITSQGFHAREIEHWRPKSLDQHGAMDWTFGINNLQLGCLGGSRRWPLADHDRTGDPKPGPNLSCGASKGNRDPALPMDGVLPYRPSDLPEGPTMFVVASNGEIRPVGNCAAHGLDAARLIATIAFLGLNCTRLKNAREAILRSLDEALLQYLENAEGNSEDERFDVAYQNLARDSAPDPVGNLPPFVSTIRSFFGPNLDPVLFPISGWSNGD</sequence>
<dbReference type="RefSeq" id="WP_048883823.1">
    <property type="nucleotide sequence ID" value="NZ_BAQJ01000037.1"/>
</dbReference>
<gene>
    <name evidence="2" type="ORF">AA0521_1284</name>
</gene>
<name>A0ABQ0PH52_9PROT</name>
<comment type="caution">
    <text evidence="2">The sequence shown here is derived from an EMBL/GenBank/DDBJ whole genome shotgun (WGS) entry which is preliminary data.</text>
</comment>
<dbReference type="Proteomes" id="UP001061452">
    <property type="component" value="Unassembled WGS sequence"/>
</dbReference>
<organism evidence="2 3">
    <name type="scientific">Komagataeibacter intermedius NRIC 0521</name>
    <dbReference type="NCBI Taxonomy" id="1307934"/>
    <lineage>
        <taxon>Bacteria</taxon>
        <taxon>Pseudomonadati</taxon>
        <taxon>Pseudomonadota</taxon>
        <taxon>Alphaproteobacteria</taxon>
        <taxon>Acetobacterales</taxon>
        <taxon>Acetobacteraceae</taxon>
        <taxon>Komagataeibacter</taxon>
    </lineage>
</organism>
<evidence type="ECO:0000313" key="2">
    <source>
        <dbReference type="EMBL" id="GBQ68622.1"/>
    </source>
</evidence>
<evidence type="ECO:0008006" key="4">
    <source>
        <dbReference type="Google" id="ProtNLM"/>
    </source>
</evidence>
<keyword evidence="3" id="KW-1185">Reference proteome</keyword>
<feature type="region of interest" description="Disordered" evidence="1">
    <location>
        <begin position="106"/>
        <end position="134"/>
    </location>
</feature>
<accession>A0ABQ0PH52</accession>